<dbReference type="PANTHER" id="PTHR28607:SF4">
    <property type="entry name" value="TRANSMEMBRANE PROTEIN"/>
    <property type="match status" value="1"/>
</dbReference>
<dbReference type="STRING" id="46731.A0A3M6UJN5"/>
<dbReference type="InterPro" id="IPR009565">
    <property type="entry name" value="FAM174-like"/>
</dbReference>
<dbReference type="GO" id="GO:0016020">
    <property type="term" value="C:membrane"/>
    <property type="evidence" value="ECO:0007669"/>
    <property type="project" value="UniProtKB-SubCell"/>
</dbReference>
<evidence type="ECO:0000313" key="11">
    <source>
        <dbReference type="Proteomes" id="UP000275408"/>
    </source>
</evidence>
<evidence type="ECO:0000256" key="4">
    <source>
        <dbReference type="ARBA" id="ARBA00022729"/>
    </source>
</evidence>
<feature type="non-terminal residue" evidence="10">
    <location>
        <position position="1"/>
    </location>
</feature>
<dbReference type="Pfam" id="PF06679">
    <property type="entry name" value="DUF1180"/>
    <property type="match status" value="1"/>
</dbReference>
<feature type="region of interest" description="Disordered" evidence="8">
    <location>
        <begin position="1"/>
        <end position="23"/>
    </location>
</feature>
<evidence type="ECO:0000256" key="6">
    <source>
        <dbReference type="ARBA" id="ARBA00023136"/>
    </source>
</evidence>
<proteinExistence type="inferred from homology"/>
<protein>
    <submittedName>
        <fullName evidence="10">Uncharacterized protein</fullName>
    </submittedName>
</protein>
<comment type="subcellular location">
    <subcellularLocation>
        <location evidence="1">Membrane</location>
        <topology evidence="1">Single-pass type I membrane protein</topology>
    </subcellularLocation>
</comment>
<comment type="similarity">
    <text evidence="2">Belongs to the FAM174 family.</text>
</comment>
<evidence type="ECO:0000256" key="7">
    <source>
        <dbReference type="ARBA" id="ARBA00023180"/>
    </source>
</evidence>
<keyword evidence="6 9" id="KW-0472">Membrane</keyword>
<evidence type="ECO:0000256" key="8">
    <source>
        <dbReference type="SAM" id="MobiDB-lite"/>
    </source>
</evidence>
<evidence type="ECO:0000256" key="9">
    <source>
        <dbReference type="SAM" id="Phobius"/>
    </source>
</evidence>
<evidence type="ECO:0000313" key="10">
    <source>
        <dbReference type="EMBL" id="RMX53578.1"/>
    </source>
</evidence>
<keyword evidence="7" id="KW-0325">Glycoprotein</keyword>
<dbReference type="Proteomes" id="UP000275408">
    <property type="component" value="Unassembled WGS sequence"/>
</dbReference>
<comment type="caution">
    <text evidence="10">The sequence shown here is derived from an EMBL/GenBank/DDBJ whole genome shotgun (WGS) entry which is preliminary data.</text>
</comment>
<dbReference type="EMBL" id="RCHS01001420">
    <property type="protein sequence ID" value="RMX53578.1"/>
    <property type="molecule type" value="Genomic_DNA"/>
</dbReference>
<sequence>DVNDTTTPKPAPTSKSLVRNETTTATLSTTRISTPTSFNSTEEVNSTLILTYHVSGGSTNGMLQRSLYVAIGISTLVALYFIVRTLKTRGRRKAKKYGVIHGAASVELQPLDRDVDEEEEDMTLFDMKDAKRPLK</sequence>
<dbReference type="PANTHER" id="PTHR28607">
    <property type="entry name" value="EXPRESSED PROTEIN"/>
    <property type="match status" value="1"/>
</dbReference>
<evidence type="ECO:0000256" key="1">
    <source>
        <dbReference type="ARBA" id="ARBA00004479"/>
    </source>
</evidence>
<dbReference type="AlphaFoldDB" id="A0A3M6UJN5"/>
<evidence type="ECO:0000256" key="3">
    <source>
        <dbReference type="ARBA" id="ARBA00022692"/>
    </source>
</evidence>
<reference evidence="10 11" key="1">
    <citation type="journal article" date="2018" name="Sci. Rep.">
        <title>Comparative analysis of the Pocillopora damicornis genome highlights role of immune system in coral evolution.</title>
        <authorList>
            <person name="Cunning R."/>
            <person name="Bay R.A."/>
            <person name="Gillette P."/>
            <person name="Baker A.C."/>
            <person name="Traylor-Knowles N."/>
        </authorList>
    </citation>
    <scope>NUCLEOTIDE SEQUENCE [LARGE SCALE GENOMIC DNA]</scope>
    <source>
        <strain evidence="10">RSMAS</strain>
        <tissue evidence="10">Whole animal</tissue>
    </source>
</reference>
<organism evidence="10 11">
    <name type="scientific">Pocillopora damicornis</name>
    <name type="common">Cauliflower coral</name>
    <name type="synonym">Millepora damicornis</name>
    <dbReference type="NCBI Taxonomy" id="46731"/>
    <lineage>
        <taxon>Eukaryota</taxon>
        <taxon>Metazoa</taxon>
        <taxon>Cnidaria</taxon>
        <taxon>Anthozoa</taxon>
        <taxon>Hexacorallia</taxon>
        <taxon>Scleractinia</taxon>
        <taxon>Astrocoeniina</taxon>
        <taxon>Pocilloporidae</taxon>
        <taxon>Pocillopora</taxon>
    </lineage>
</organism>
<keyword evidence="4" id="KW-0732">Signal</keyword>
<keyword evidence="5 9" id="KW-1133">Transmembrane helix</keyword>
<dbReference type="OrthoDB" id="5917722at2759"/>
<feature type="transmembrane region" description="Helical" evidence="9">
    <location>
        <begin position="67"/>
        <end position="86"/>
    </location>
</feature>
<accession>A0A3M6UJN5</accession>
<evidence type="ECO:0000256" key="5">
    <source>
        <dbReference type="ARBA" id="ARBA00022989"/>
    </source>
</evidence>
<keyword evidence="11" id="KW-1185">Reference proteome</keyword>
<gene>
    <name evidence="10" type="ORF">pdam_00004351</name>
</gene>
<evidence type="ECO:0000256" key="2">
    <source>
        <dbReference type="ARBA" id="ARBA00006986"/>
    </source>
</evidence>
<keyword evidence="3 9" id="KW-0812">Transmembrane</keyword>
<name>A0A3M6UJN5_POCDA</name>